<dbReference type="Gene3D" id="1.10.10.10">
    <property type="entry name" value="Winged helix-like DNA-binding domain superfamily/Winged helix DNA-binding domain"/>
    <property type="match status" value="1"/>
</dbReference>
<dbReference type="InterPro" id="IPR036390">
    <property type="entry name" value="WH_DNA-bd_sf"/>
</dbReference>
<accession>A0A2P9AGJ0</accession>
<dbReference type="EMBL" id="FUIG01000019">
    <property type="protein sequence ID" value="SJM30230.1"/>
    <property type="molecule type" value="Genomic_DNA"/>
</dbReference>
<dbReference type="GO" id="GO:0003700">
    <property type="term" value="F:DNA-binding transcription factor activity"/>
    <property type="evidence" value="ECO:0007669"/>
    <property type="project" value="InterPro"/>
</dbReference>
<feature type="domain" description="HTH lysR-type" evidence="5">
    <location>
        <begin position="8"/>
        <end position="65"/>
    </location>
</feature>
<dbReference type="SUPFAM" id="SSF53850">
    <property type="entry name" value="Periplasmic binding protein-like II"/>
    <property type="match status" value="1"/>
</dbReference>
<dbReference type="InterPro" id="IPR000847">
    <property type="entry name" value="LysR_HTH_N"/>
</dbReference>
<gene>
    <name evidence="6" type="ORF">BQ8482_130129</name>
</gene>
<organism evidence="6 7">
    <name type="scientific">Mesorhizobium delmotii</name>
    <dbReference type="NCBI Taxonomy" id="1631247"/>
    <lineage>
        <taxon>Bacteria</taxon>
        <taxon>Pseudomonadati</taxon>
        <taxon>Pseudomonadota</taxon>
        <taxon>Alphaproteobacteria</taxon>
        <taxon>Hyphomicrobiales</taxon>
        <taxon>Phyllobacteriaceae</taxon>
        <taxon>Mesorhizobium</taxon>
    </lineage>
</organism>
<dbReference type="PROSITE" id="PS50931">
    <property type="entry name" value="HTH_LYSR"/>
    <property type="match status" value="1"/>
</dbReference>
<dbReference type="Pfam" id="PF03466">
    <property type="entry name" value="LysR_substrate"/>
    <property type="match status" value="1"/>
</dbReference>
<dbReference type="PANTHER" id="PTHR30537:SF79">
    <property type="entry name" value="TRANSCRIPTIONAL REGULATOR-RELATED"/>
    <property type="match status" value="1"/>
</dbReference>
<evidence type="ECO:0000313" key="7">
    <source>
        <dbReference type="Proteomes" id="UP000245698"/>
    </source>
</evidence>
<dbReference type="Gene3D" id="3.40.190.10">
    <property type="entry name" value="Periplasmic binding protein-like II"/>
    <property type="match status" value="2"/>
</dbReference>
<dbReference type="Proteomes" id="UP000245698">
    <property type="component" value="Unassembled WGS sequence"/>
</dbReference>
<keyword evidence="4" id="KW-0804">Transcription</keyword>
<evidence type="ECO:0000259" key="5">
    <source>
        <dbReference type="PROSITE" id="PS50931"/>
    </source>
</evidence>
<proteinExistence type="inferred from homology"/>
<evidence type="ECO:0000256" key="2">
    <source>
        <dbReference type="ARBA" id="ARBA00023015"/>
    </source>
</evidence>
<evidence type="ECO:0000256" key="4">
    <source>
        <dbReference type="ARBA" id="ARBA00023163"/>
    </source>
</evidence>
<dbReference type="PRINTS" id="PR00039">
    <property type="entry name" value="HTHLYSR"/>
</dbReference>
<comment type="similarity">
    <text evidence="1">Belongs to the LysR transcriptional regulatory family.</text>
</comment>
<keyword evidence="7" id="KW-1185">Reference proteome</keyword>
<keyword evidence="2" id="KW-0805">Transcription regulation</keyword>
<dbReference type="GO" id="GO:0043565">
    <property type="term" value="F:sequence-specific DNA binding"/>
    <property type="evidence" value="ECO:0007669"/>
    <property type="project" value="TreeGrafter"/>
</dbReference>
<dbReference type="RefSeq" id="WP_123147716.1">
    <property type="nucleotide sequence ID" value="NZ_FUIG01000019.1"/>
</dbReference>
<dbReference type="Pfam" id="PF00126">
    <property type="entry name" value="HTH_1"/>
    <property type="match status" value="1"/>
</dbReference>
<reference evidence="7" key="1">
    <citation type="submission" date="2016-12" db="EMBL/GenBank/DDBJ databases">
        <authorList>
            <person name="Brunel B."/>
        </authorList>
    </citation>
    <scope>NUCLEOTIDE SEQUENCE [LARGE SCALE GENOMIC DNA]</scope>
</reference>
<dbReference type="AlphaFoldDB" id="A0A2P9AGJ0"/>
<dbReference type="InterPro" id="IPR036388">
    <property type="entry name" value="WH-like_DNA-bd_sf"/>
</dbReference>
<dbReference type="InterPro" id="IPR005119">
    <property type="entry name" value="LysR_subst-bd"/>
</dbReference>
<evidence type="ECO:0000313" key="6">
    <source>
        <dbReference type="EMBL" id="SJM30230.1"/>
    </source>
</evidence>
<dbReference type="PANTHER" id="PTHR30537">
    <property type="entry name" value="HTH-TYPE TRANSCRIPTIONAL REGULATOR"/>
    <property type="match status" value="1"/>
</dbReference>
<protein>
    <submittedName>
        <fullName evidence="6">Transcriptional regulator, LysR family</fullName>
    </submittedName>
</protein>
<evidence type="ECO:0000256" key="1">
    <source>
        <dbReference type="ARBA" id="ARBA00009437"/>
    </source>
</evidence>
<sequence>MGSEVGDVPLNAIRAFAMIARERSVTKAAEALGTTQSSVSRYLAVLEDYLGAELVKRQGRYTELTDFGRLFANSVAEPLDHISFTARRMRRRERREINRIVVNSSLPTFAYTLLIPNLQEFSTEMGGAVVDVMSSLSLPSSTDGFDVLVTRDLALVEPSDHWEIYHEHLVCVGAPGHVAGKGMAITRSLPILTITSRPDILPTWLKAHDLTSDDIKPGARYDHHYMALPAVTTGQCLLVAPEIVVGNLVRSGLLQVVPNSRTPSGMQYRAYAVDRSDNPELARAFCRWLVRLCRKEALIAESSKIE</sequence>
<dbReference type="GO" id="GO:0006351">
    <property type="term" value="P:DNA-templated transcription"/>
    <property type="evidence" value="ECO:0007669"/>
    <property type="project" value="TreeGrafter"/>
</dbReference>
<dbReference type="InterPro" id="IPR058163">
    <property type="entry name" value="LysR-type_TF_proteobact-type"/>
</dbReference>
<evidence type="ECO:0000256" key="3">
    <source>
        <dbReference type="ARBA" id="ARBA00023125"/>
    </source>
</evidence>
<name>A0A2P9AGJ0_9HYPH</name>
<keyword evidence="3" id="KW-0238">DNA-binding</keyword>
<dbReference type="SUPFAM" id="SSF46785">
    <property type="entry name" value="Winged helix' DNA-binding domain"/>
    <property type="match status" value="1"/>
</dbReference>